<dbReference type="Pfam" id="PF07690">
    <property type="entry name" value="MFS_1"/>
    <property type="match status" value="1"/>
</dbReference>
<keyword evidence="3 7" id="KW-0812">Transmembrane</keyword>
<dbReference type="EMBL" id="JANIEX010000277">
    <property type="protein sequence ID" value="KAJ3569641.1"/>
    <property type="molecule type" value="Genomic_DNA"/>
</dbReference>
<organism evidence="10 11">
    <name type="scientific">Leucocoprinus birnbaumii</name>
    <dbReference type="NCBI Taxonomy" id="56174"/>
    <lineage>
        <taxon>Eukaryota</taxon>
        <taxon>Fungi</taxon>
        <taxon>Dikarya</taxon>
        <taxon>Basidiomycota</taxon>
        <taxon>Agaricomycotina</taxon>
        <taxon>Agaricomycetes</taxon>
        <taxon>Agaricomycetidae</taxon>
        <taxon>Agaricales</taxon>
        <taxon>Agaricineae</taxon>
        <taxon>Agaricaceae</taxon>
        <taxon>Leucocoprinus</taxon>
    </lineage>
</organism>
<sequence length="1317" mass="145215">MMLPPRIMASDTHPIWHVPECVSVLTETPISHRPLTLHIPCSDSSVHAFLLLNMSIPTDERQPLLDNAPDLKKQPPGPRDISPSTRVGILVGVLDGQLSFLLASISSDFNKSNQASWLGTAYLLATCTFTPLYGRLCNVLGRKGANHAALFFAAAGCLMCGLSRSMEMLILARFLAGMGGGGLLTTTSVIISDMYSIRSRGLAQGVGSVFKGLGTGLGGPFGGMIADWLGWRWAFLLQLPFFFLSYVLTSYNLCYVTPGKGRSTKEILKRIDYGGSGTLLLCVGSILFYLSERYNNDKPWDSPTVMGSLIFAFVSAIAFLVMELYIAPEPILVPYLLKQKIPMLSGASNFLVANCNFAIMYFFPLWFQTVRLETASKAGAHLLPNSLAMSTGSVFAGWMMHKTGRYKMLNLTFGFFPFLGALAICFLSENSGFIQSWFSVIPLGFGNAVVLQTMLIALLVHLPESYVAVGTGFNTFFRGVGQVGGVAISSAIYQSKLNNELHARITGLGSERLINRIRRQAKLVALLPPEVQRPARDAYNASLKAVFLYAAISTFLAFLVRLPIPDKHLDDRPPTVESAQVRGNRSTLLDDEENIPPSRASETATVSEGNIDELLTQGSGDPESGAKRVLAKRRLSGFESQDVVADPETLPTQSGQTCLALPFFTIIKSLIALRDGQGHDATITQPRLSRLSLTRDNTLLFQVSDNHQILQIYFEPCALLEAGDSFLALWIMFNAIAKQRLRRFESINSFIHSPRTPRCIVSTRGLHSAPGIQSRRTYKSFAFAITAVFSLAALTYYVSDVDRAVLIIEAPVEDEKTQETSEPEAESEEGPAEEPSPPLGFDDIPPLKYDRNFWMPEGIRTAEEHLEAEGRIYKVHTPCGVPRYDTAFVGHPSPISCFSSASFIELPTHYWVFFGIYDGHNGGKVASYLSQNLRHSIIGTLSDLYSKHATLPDSHIYLGSGPETADYWSAAGLGRPYPPPEEFDAALKQAFLNVDKEIVEDAADHALKAAKLHFDKDPEQDVENLYQQYQLSADAISRVHCGSSAIVAVYESDTRQLRMASTGDSRAVLGRRTVDDRGKETYEVHVLTHEQAIPTGFLTDPVRRRSPGDRPPSVRAFGDGPWKWSTETREQLSSAFPFIVTHEPPFAKATAEPEITSIETQPGDFLVIANHGLWASLTNEEAVGLVALWLKKFGRFVYGSRPTESDEGDDVYDAATSSVIKTFARFPSASTQALLRKDVFAKEDLPVDPLVKDDTFMFRLWQAPKRFVLADKNAAQHLVRNALGGANDDLMETLVRLQLPRGRRFWNDLSVEVVFFN</sequence>
<dbReference type="GO" id="GO:0012505">
    <property type="term" value="C:endomembrane system"/>
    <property type="evidence" value="ECO:0007669"/>
    <property type="project" value="UniProtKB-SubCell"/>
</dbReference>
<feature type="transmembrane region" description="Helical" evidence="7">
    <location>
        <begin position="411"/>
        <end position="428"/>
    </location>
</feature>
<feature type="region of interest" description="Disordered" evidence="6">
    <location>
        <begin position="571"/>
        <end position="625"/>
    </location>
</feature>
<dbReference type="SMART" id="SM00332">
    <property type="entry name" value="PP2Cc"/>
    <property type="match status" value="1"/>
</dbReference>
<dbReference type="Gene3D" id="3.60.40.10">
    <property type="entry name" value="PPM-type phosphatase domain"/>
    <property type="match status" value="1"/>
</dbReference>
<dbReference type="PANTHER" id="PTHR23501:SF191">
    <property type="entry name" value="VACUOLAR BASIC AMINO ACID TRANSPORTER 4"/>
    <property type="match status" value="1"/>
</dbReference>
<evidence type="ECO:0000256" key="6">
    <source>
        <dbReference type="SAM" id="MobiDB-lite"/>
    </source>
</evidence>
<feature type="region of interest" description="Disordered" evidence="6">
    <location>
        <begin position="813"/>
        <end position="841"/>
    </location>
</feature>
<feature type="transmembrane region" description="Helical" evidence="7">
    <location>
        <begin position="546"/>
        <end position="564"/>
    </location>
</feature>
<dbReference type="GO" id="GO:0000329">
    <property type="term" value="C:fungal-type vacuole membrane"/>
    <property type="evidence" value="ECO:0007669"/>
    <property type="project" value="TreeGrafter"/>
</dbReference>
<feature type="region of interest" description="Disordered" evidence="6">
    <location>
        <begin position="1098"/>
        <end position="1121"/>
    </location>
</feature>
<feature type="transmembrane region" description="Helical" evidence="7">
    <location>
        <begin position="273"/>
        <end position="291"/>
    </location>
</feature>
<dbReference type="GO" id="GO:0015174">
    <property type="term" value="F:basic amino acid transmembrane transporter activity"/>
    <property type="evidence" value="ECO:0007669"/>
    <property type="project" value="TreeGrafter"/>
</dbReference>
<feature type="compositionally biased region" description="Polar residues" evidence="6">
    <location>
        <begin position="577"/>
        <end position="587"/>
    </location>
</feature>
<feature type="transmembrane region" description="Helical" evidence="7">
    <location>
        <begin position="148"/>
        <end position="164"/>
    </location>
</feature>
<accession>A0AAD5VTX2</accession>
<evidence type="ECO:0000256" key="1">
    <source>
        <dbReference type="ARBA" id="ARBA00004127"/>
    </source>
</evidence>
<keyword evidence="5 7" id="KW-0472">Membrane</keyword>
<comment type="caution">
    <text evidence="10">The sequence shown here is derived from an EMBL/GenBank/DDBJ whole genome shotgun (WGS) entry which is preliminary data.</text>
</comment>
<dbReference type="SUPFAM" id="SSF103473">
    <property type="entry name" value="MFS general substrate transporter"/>
    <property type="match status" value="1"/>
</dbReference>
<feature type="transmembrane region" description="Helical" evidence="7">
    <location>
        <begin position="347"/>
        <end position="367"/>
    </location>
</feature>
<dbReference type="PROSITE" id="PS50850">
    <property type="entry name" value="MFS"/>
    <property type="match status" value="1"/>
</dbReference>
<dbReference type="CDD" id="cd00143">
    <property type="entry name" value="PP2Cc"/>
    <property type="match status" value="1"/>
</dbReference>
<feature type="transmembrane region" description="Helical" evidence="7">
    <location>
        <begin position="233"/>
        <end position="253"/>
    </location>
</feature>
<feature type="transmembrane region" description="Helical" evidence="7">
    <location>
        <begin position="440"/>
        <end position="462"/>
    </location>
</feature>
<keyword evidence="2" id="KW-0813">Transport</keyword>
<evidence type="ECO:0000256" key="4">
    <source>
        <dbReference type="ARBA" id="ARBA00022989"/>
    </source>
</evidence>
<dbReference type="Gene3D" id="1.20.1250.20">
    <property type="entry name" value="MFS general substrate transporter like domains"/>
    <property type="match status" value="1"/>
</dbReference>
<dbReference type="InterPro" id="IPR011701">
    <property type="entry name" value="MFS"/>
</dbReference>
<gene>
    <name evidence="10" type="ORF">NP233_g4918</name>
</gene>
<evidence type="ECO:0000256" key="2">
    <source>
        <dbReference type="ARBA" id="ARBA00022448"/>
    </source>
</evidence>
<dbReference type="PANTHER" id="PTHR23501">
    <property type="entry name" value="MAJOR FACILITATOR SUPERFAMILY"/>
    <property type="match status" value="1"/>
</dbReference>
<feature type="transmembrane region" description="Helical" evidence="7">
    <location>
        <begin position="303"/>
        <end position="327"/>
    </location>
</feature>
<evidence type="ECO:0000313" key="11">
    <source>
        <dbReference type="Proteomes" id="UP001213000"/>
    </source>
</evidence>
<keyword evidence="11" id="KW-1185">Reference proteome</keyword>
<reference evidence="10" key="1">
    <citation type="submission" date="2022-07" db="EMBL/GenBank/DDBJ databases">
        <title>Genome Sequence of Leucocoprinus birnbaumii.</title>
        <authorList>
            <person name="Buettner E."/>
        </authorList>
    </citation>
    <scope>NUCLEOTIDE SEQUENCE</scope>
    <source>
        <strain evidence="10">VT141</strain>
    </source>
</reference>
<keyword evidence="4 7" id="KW-1133">Transmembrane helix</keyword>
<comment type="subcellular location">
    <subcellularLocation>
        <location evidence="1">Endomembrane system</location>
        <topology evidence="1">Multi-pass membrane protein</topology>
    </subcellularLocation>
</comment>
<proteinExistence type="predicted"/>
<evidence type="ECO:0000256" key="7">
    <source>
        <dbReference type="SAM" id="Phobius"/>
    </source>
</evidence>
<evidence type="ECO:0000259" key="8">
    <source>
        <dbReference type="PROSITE" id="PS50850"/>
    </source>
</evidence>
<evidence type="ECO:0000259" key="9">
    <source>
        <dbReference type="PROSITE" id="PS51746"/>
    </source>
</evidence>
<dbReference type="InterPro" id="IPR001932">
    <property type="entry name" value="PPM-type_phosphatase-like_dom"/>
</dbReference>
<feature type="transmembrane region" description="Helical" evidence="7">
    <location>
        <begin position="379"/>
        <end position="399"/>
    </location>
</feature>
<dbReference type="SUPFAM" id="SSF81606">
    <property type="entry name" value="PP2C-like"/>
    <property type="match status" value="1"/>
</dbReference>
<dbReference type="InterPro" id="IPR036259">
    <property type="entry name" value="MFS_trans_sf"/>
</dbReference>
<feature type="domain" description="PPM-type phosphatase" evidence="9">
    <location>
        <begin position="895"/>
        <end position="1297"/>
    </location>
</feature>
<dbReference type="Proteomes" id="UP001213000">
    <property type="component" value="Unassembled WGS sequence"/>
</dbReference>
<dbReference type="PROSITE" id="PS51746">
    <property type="entry name" value="PPM_2"/>
    <property type="match status" value="1"/>
</dbReference>
<dbReference type="InterPro" id="IPR036457">
    <property type="entry name" value="PPM-type-like_dom_sf"/>
</dbReference>
<evidence type="ECO:0000256" key="3">
    <source>
        <dbReference type="ARBA" id="ARBA00022692"/>
    </source>
</evidence>
<feature type="transmembrane region" description="Helical" evidence="7">
    <location>
        <begin position="117"/>
        <end position="136"/>
    </location>
</feature>
<feature type="domain" description="Major facilitator superfamily (MFS) profile" evidence="8">
    <location>
        <begin position="80"/>
        <end position="568"/>
    </location>
</feature>
<dbReference type="Pfam" id="PF00481">
    <property type="entry name" value="PP2C"/>
    <property type="match status" value="2"/>
</dbReference>
<name>A0AAD5VTX2_9AGAR</name>
<evidence type="ECO:0000313" key="10">
    <source>
        <dbReference type="EMBL" id="KAJ3569641.1"/>
    </source>
</evidence>
<dbReference type="InterPro" id="IPR020846">
    <property type="entry name" value="MFS_dom"/>
</dbReference>
<dbReference type="GO" id="GO:0005886">
    <property type="term" value="C:plasma membrane"/>
    <property type="evidence" value="ECO:0007669"/>
    <property type="project" value="TreeGrafter"/>
</dbReference>
<feature type="compositionally biased region" description="Acidic residues" evidence="6">
    <location>
        <begin position="821"/>
        <end position="832"/>
    </location>
</feature>
<feature type="transmembrane region" description="Helical" evidence="7">
    <location>
        <begin position="170"/>
        <end position="191"/>
    </location>
</feature>
<evidence type="ECO:0000256" key="5">
    <source>
        <dbReference type="ARBA" id="ARBA00023136"/>
    </source>
</evidence>
<protein>
    <submittedName>
        <fullName evidence="10">Uncharacterized protein</fullName>
    </submittedName>
</protein>